<evidence type="ECO:0000313" key="1">
    <source>
        <dbReference type="EMBL" id="CAL1584344.1"/>
    </source>
</evidence>
<dbReference type="EMBL" id="OZ035838">
    <property type="protein sequence ID" value="CAL1584344.1"/>
    <property type="molecule type" value="Genomic_DNA"/>
</dbReference>
<sequence>MQTPLRKALVRPGFSALDVGYNDVAVNVVDNAPCLQSLSSKPEQHEESIHILRHKNTSMGGTFSRSWRKFENNTQRSDMAEGKMFRCTGVHKVYSLPDLNRIVVKDLRSSSNFSESDEAL</sequence>
<proteinExistence type="predicted"/>
<evidence type="ECO:0000313" key="2">
    <source>
        <dbReference type="Proteomes" id="UP001497482"/>
    </source>
</evidence>
<accession>A0AAV2K921</accession>
<dbReference type="Proteomes" id="UP001497482">
    <property type="component" value="Chromosome 16"/>
</dbReference>
<reference evidence="1 2" key="1">
    <citation type="submission" date="2024-04" db="EMBL/GenBank/DDBJ databases">
        <authorList>
            <person name="Waldvogel A.-M."/>
            <person name="Schoenle A."/>
        </authorList>
    </citation>
    <scope>NUCLEOTIDE SEQUENCE [LARGE SCALE GENOMIC DNA]</scope>
</reference>
<name>A0AAV2K921_KNICA</name>
<dbReference type="AlphaFoldDB" id="A0AAV2K921"/>
<organism evidence="1 2">
    <name type="scientific">Knipowitschia caucasica</name>
    <name type="common">Caucasian dwarf goby</name>
    <name type="synonym">Pomatoschistus caucasicus</name>
    <dbReference type="NCBI Taxonomy" id="637954"/>
    <lineage>
        <taxon>Eukaryota</taxon>
        <taxon>Metazoa</taxon>
        <taxon>Chordata</taxon>
        <taxon>Craniata</taxon>
        <taxon>Vertebrata</taxon>
        <taxon>Euteleostomi</taxon>
        <taxon>Actinopterygii</taxon>
        <taxon>Neopterygii</taxon>
        <taxon>Teleostei</taxon>
        <taxon>Neoteleostei</taxon>
        <taxon>Acanthomorphata</taxon>
        <taxon>Gobiaria</taxon>
        <taxon>Gobiiformes</taxon>
        <taxon>Gobioidei</taxon>
        <taxon>Gobiidae</taxon>
        <taxon>Gobiinae</taxon>
        <taxon>Knipowitschia</taxon>
    </lineage>
</organism>
<keyword evidence="2" id="KW-1185">Reference proteome</keyword>
<gene>
    <name evidence="1" type="ORF">KC01_LOCUS14700</name>
</gene>
<protein>
    <submittedName>
        <fullName evidence="1">Uncharacterized protein</fullName>
    </submittedName>
</protein>